<gene>
    <name evidence="2" type="ORF">D0Q02_07675</name>
</gene>
<organism evidence="2 3">
    <name type="scientific">Micromonospora craniellae</name>
    <dbReference type="NCBI Taxonomy" id="2294034"/>
    <lineage>
        <taxon>Bacteria</taxon>
        <taxon>Bacillati</taxon>
        <taxon>Actinomycetota</taxon>
        <taxon>Actinomycetes</taxon>
        <taxon>Micromonosporales</taxon>
        <taxon>Micromonosporaceae</taxon>
        <taxon>Micromonospora</taxon>
    </lineage>
</organism>
<dbReference type="EMBL" id="QVFU01000005">
    <property type="protein sequence ID" value="RFS47165.1"/>
    <property type="molecule type" value="Genomic_DNA"/>
</dbReference>
<accession>A0A372G280</accession>
<dbReference type="Proteomes" id="UP000262621">
    <property type="component" value="Unassembled WGS sequence"/>
</dbReference>
<dbReference type="AlphaFoldDB" id="A0A372G280"/>
<protein>
    <submittedName>
        <fullName evidence="2">Uncharacterized protein</fullName>
    </submittedName>
</protein>
<dbReference type="OrthoDB" id="3400544at2"/>
<feature type="compositionally biased region" description="Polar residues" evidence="1">
    <location>
        <begin position="265"/>
        <end position="288"/>
    </location>
</feature>
<proteinExistence type="predicted"/>
<evidence type="ECO:0000313" key="2">
    <source>
        <dbReference type="EMBL" id="RFS47165.1"/>
    </source>
</evidence>
<name>A0A372G280_9ACTN</name>
<reference evidence="2 3" key="1">
    <citation type="submission" date="2018-08" db="EMBL/GenBank/DDBJ databases">
        <title>Verrucosispora craniellae sp. nov., isolated from a marine sponge in the South China Sea.</title>
        <authorList>
            <person name="Li L."/>
            <person name="Lin H.W."/>
        </authorList>
    </citation>
    <scope>NUCLEOTIDE SEQUENCE [LARGE SCALE GENOMIC DNA]</scope>
    <source>
        <strain evidence="2 3">LHW63014</strain>
    </source>
</reference>
<keyword evidence="3" id="KW-1185">Reference proteome</keyword>
<evidence type="ECO:0000256" key="1">
    <source>
        <dbReference type="SAM" id="MobiDB-lite"/>
    </source>
</evidence>
<sequence length="590" mass="61780">MYLYGGGPMDWAMDRVTVDGVPLIPQLKPGAVITCHPHQIGEERYSSLALADGTAVDQVTAALDGDPLYGPGAWPLWRGPALAMWISVDGGPRVYVQSHDLIAEIQRAFTTAQGAQAAASAAAAAAAELAGSSSVAGHLAAADPHAQYLNEQRGDARYLRAGDAGTIAPLDEVREKVTFSSMPPAGAKNMREVWVVIDDVPYLMAWDNEGLYPRRRQMRNKLFEHLYVGITAHNGTGRAFMVEQLDLAGNRIPVGGFDTRGRPVTSDQVWSPITSVDPTSTGDYSASTDVGPAPLGARWDTDDTVRLQGRITATAVTAGDALAELPAGFHPLSERLITVPTTTGQAVPCDLLPNGRIVARATVAGPCDLSLDDITYARIIADQETGDWGISTVAIATPGTGSPLTFTYEGVPGRLYLAYLSRSSAADPFTTVVDDEGNTWERVVYCPTSGGVGRRHEVWRCQPVAPFATVAPAFSGAGTAYATLVEVTGHNPATPIDPASAAEHRGNHTAPAPLQITPSGPGRLGIAAVAWSPNGPAQITVPAGWTPLPTHSGGPVIAYMTDLPVELVGAPWTATTGAGSGHSMIAINPA</sequence>
<comment type="caution">
    <text evidence="2">The sequence shown here is derived from an EMBL/GenBank/DDBJ whole genome shotgun (WGS) entry which is preliminary data.</text>
</comment>
<feature type="region of interest" description="Disordered" evidence="1">
    <location>
        <begin position="263"/>
        <end position="295"/>
    </location>
</feature>
<evidence type="ECO:0000313" key="3">
    <source>
        <dbReference type="Proteomes" id="UP000262621"/>
    </source>
</evidence>